<dbReference type="PRINTS" id="PR00368">
    <property type="entry name" value="FADPNR"/>
</dbReference>
<evidence type="ECO:0000256" key="3">
    <source>
        <dbReference type="ARBA" id="ARBA00048132"/>
    </source>
</evidence>
<organism evidence="5 6">
    <name type="scientific">Ornithinimicrobium faecis</name>
    <dbReference type="NCBI Taxonomy" id="2934158"/>
    <lineage>
        <taxon>Bacteria</taxon>
        <taxon>Bacillati</taxon>
        <taxon>Actinomycetota</taxon>
        <taxon>Actinomycetes</taxon>
        <taxon>Micrococcales</taxon>
        <taxon>Ornithinimicrobiaceae</taxon>
        <taxon>Ornithinimicrobium</taxon>
    </lineage>
</organism>
<dbReference type="PRINTS" id="PR00469">
    <property type="entry name" value="PNDRDTASEII"/>
</dbReference>
<keyword evidence="1" id="KW-0285">Flavoprotein</keyword>
<dbReference type="SUPFAM" id="SSF51905">
    <property type="entry name" value="FAD/NAD(P)-binding domain"/>
    <property type="match status" value="1"/>
</dbReference>
<dbReference type="InterPro" id="IPR023753">
    <property type="entry name" value="FAD/NAD-binding_dom"/>
</dbReference>
<dbReference type="InterPro" id="IPR050097">
    <property type="entry name" value="Ferredoxin-NADP_redctase_2"/>
</dbReference>
<accession>A0ABY4YX40</accession>
<evidence type="ECO:0000259" key="4">
    <source>
        <dbReference type="Pfam" id="PF07992"/>
    </source>
</evidence>
<dbReference type="EMBL" id="CP099489">
    <property type="protein sequence ID" value="USQ81216.1"/>
    <property type="molecule type" value="Genomic_DNA"/>
</dbReference>
<sequence length="325" mass="33878">MPTQELTDELGAIRDVVVVGGGAAGLSAALTLTRARRTVTVVDAGQPRNAPATGVHGLLALDGVSPAELLARGRKEVVAYGGEILAGQVVEVTRAAYGFVVELRDGSLLRARRLLIATGLVDELPEVAGVREQWGHGVLHCPFCHGWEVRDRRIGILAAEPMPVHKAQLFRQWSSDVVFFAGEIELSESDRTTLEVLDVPVVEGTVSRLEIEGGQVTGVRLEDGQVVAVDAVVVSTRMIARTGPFAGIGITATPHPSGEFIEADDFGKTAVAGVWAAGNASDLSAQVSGAAAEGARAAQSIIADQMMADLEQALAARAAAVEDVA</sequence>
<dbReference type="Pfam" id="PF07992">
    <property type="entry name" value="Pyr_redox_2"/>
    <property type="match status" value="1"/>
</dbReference>
<dbReference type="PANTHER" id="PTHR48105">
    <property type="entry name" value="THIOREDOXIN REDUCTASE 1-RELATED-RELATED"/>
    <property type="match status" value="1"/>
</dbReference>
<evidence type="ECO:0000256" key="2">
    <source>
        <dbReference type="ARBA" id="ARBA00023002"/>
    </source>
</evidence>
<evidence type="ECO:0000256" key="1">
    <source>
        <dbReference type="ARBA" id="ARBA00022630"/>
    </source>
</evidence>
<dbReference type="RefSeq" id="WP_252594600.1">
    <property type="nucleotide sequence ID" value="NZ_CP099489.1"/>
</dbReference>
<name>A0ABY4YX40_9MICO</name>
<gene>
    <name evidence="5" type="ORF">NF556_06115</name>
</gene>
<dbReference type="Gene3D" id="3.50.50.60">
    <property type="entry name" value="FAD/NAD(P)-binding domain"/>
    <property type="match status" value="2"/>
</dbReference>
<proteinExistence type="predicted"/>
<feature type="domain" description="FAD/NAD(P)-binding" evidence="4">
    <location>
        <begin position="15"/>
        <end position="294"/>
    </location>
</feature>
<reference evidence="5" key="1">
    <citation type="submission" date="2022-06" db="EMBL/GenBank/DDBJ databases">
        <title>Ornithinimicrobium HY1793.</title>
        <authorList>
            <person name="Huang Y."/>
        </authorList>
    </citation>
    <scope>NUCLEOTIDE SEQUENCE</scope>
    <source>
        <strain evidence="5">HY1793</strain>
    </source>
</reference>
<comment type="catalytic activity">
    <reaction evidence="3">
        <text>[thioredoxin]-dithiol + NADP(+) = [thioredoxin]-disulfide + NADPH + H(+)</text>
        <dbReference type="Rhea" id="RHEA:20345"/>
        <dbReference type="Rhea" id="RHEA-COMP:10698"/>
        <dbReference type="Rhea" id="RHEA-COMP:10700"/>
        <dbReference type="ChEBI" id="CHEBI:15378"/>
        <dbReference type="ChEBI" id="CHEBI:29950"/>
        <dbReference type="ChEBI" id="CHEBI:50058"/>
        <dbReference type="ChEBI" id="CHEBI:57783"/>
        <dbReference type="ChEBI" id="CHEBI:58349"/>
        <dbReference type="EC" id="1.8.1.9"/>
    </reaction>
</comment>
<keyword evidence="2" id="KW-0560">Oxidoreductase</keyword>
<protein>
    <submittedName>
        <fullName evidence="5">NAD(P)/FAD-dependent oxidoreductase</fullName>
    </submittedName>
</protein>
<dbReference type="InterPro" id="IPR036188">
    <property type="entry name" value="FAD/NAD-bd_sf"/>
</dbReference>
<keyword evidence="6" id="KW-1185">Reference proteome</keyword>
<dbReference type="Proteomes" id="UP001056455">
    <property type="component" value="Chromosome"/>
</dbReference>
<evidence type="ECO:0000313" key="5">
    <source>
        <dbReference type="EMBL" id="USQ81216.1"/>
    </source>
</evidence>
<evidence type="ECO:0000313" key="6">
    <source>
        <dbReference type="Proteomes" id="UP001056455"/>
    </source>
</evidence>